<accession>A0A1G2U597</accession>
<evidence type="ECO:0000313" key="3">
    <source>
        <dbReference type="Proteomes" id="UP000177722"/>
    </source>
</evidence>
<proteinExistence type="predicted"/>
<dbReference type="EMBL" id="MHWF01000037">
    <property type="protein sequence ID" value="OHB04661.1"/>
    <property type="molecule type" value="Genomic_DNA"/>
</dbReference>
<comment type="caution">
    <text evidence="2">The sequence shown here is derived from an EMBL/GenBank/DDBJ whole genome shotgun (WGS) entry which is preliminary data.</text>
</comment>
<dbReference type="NCBIfam" id="TIGR02532">
    <property type="entry name" value="IV_pilin_GFxxxE"/>
    <property type="match status" value="1"/>
</dbReference>
<sequence>MKRGFTLIELMTAMSIFLVVMTISMGSILNVFDANRKSRSLKTVLNNLNLVVESMSREMRYGRNYHCGAGGNISSPQDCWPSGDMLMSFLSSDGLQTTYRLNNASIEKRIGTGLYIAVTAPEIVIDDLVFYALGAGTGDALQPKVIMRIKSHAGTTGKGRSDFTLQTLVSQRILDI</sequence>
<dbReference type="AlphaFoldDB" id="A0A1G2U597"/>
<feature type="transmembrane region" description="Helical" evidence="1">
    <location>
        <begin position="12"/>
        <end position="32"/>
    </location>
</feature>
<dbReference type="Proteomes" id="UP000177722">
    <property type="component" value="Unassembled WGS sequence"/>
</dbReference>
<evidence type="ECO:0000256" key="1">
    <source>
        <dbReference type="SAM" id="Phobius"/>
    </source>
</evidence>
<keyword evidence="1" id="KW-1133">Transmembrane helix</keyword>
<evidence type="ECO:0000313" key="2">
    <source>
        <dbReference type="EMBL" id="OHB04661.1"/>
    </source>
</evidence>
<dbReference type="PROSITE" id="PS00409">
    <property type="entry name" value="PROKAR_NTER_METHYL"/>
    <property type="match status" value="1"/>
</dbReference>
<evidence type="ECO:0008006" key="4">
    <source>
        <dbReference type="Google" id="ProtNLM"/>
    </source>
</evidence>
<dbReference type="Pfam" id="PF07963">
    <property type="entry name" value="N_methyl"/>
    <property type="match status" value="1"/>
</dbReference>
<name>A0A1G2U597_9BACT</name>
<reference evidence="2 3" key="1">
    <citation type="journal article" date="2016" name="Nat. Commun.">
        <title>Thousands of microbial genomes shed light on interconnected biogeochemical processes in an aquifer system.</title>
        <authorList>
            <person name="Anantharaman K."/>
            <person name="Brown C.T."/>
            <person name="Hug L.A."/>
            <person name="Sharon I."/>
            <person name="Castelle C.J."/>
            <person name="Probst A.J."/>
            <person name="Thomas B.C."/>
            <person name="Singh A."/>
            <person name="Wilkins M.J."/>
            <person name="Karaoz U."/>
            <person name="Brodie E.L."/>
            <person name="Williams K.H."/>
            <person name="Hubbard S.S."/>
            <person name="Banfield J.F."/>
        </authorList>
    </citation>
    <scope>NUCLEOTIDE SEQUENCE [LARGE SCALE GENOMIC DNA]</scope>
</reference>
<organism evidence="2 3">
    <name type="scientific">Candidatus Zambryskibacteria bacterium RIFCSPLOWO2_01_FULL_45_43</name>
    <dbReference type="NCBI Taxonomy" id="1802762"/>
    <lineage>
        <taxon>Bacteria</taxon>
        <taxon>Candidatus Zambryskiibacteriota</taxon>
    </lineage>
</organism>
<protein>
    <recommendedName>
        <fullName evidence="4">Type II secretion system protein GspH</fullName>
    </recommendedName>
</protein>
<dbReference type="InterPro" id="IPR012902">
    <property type="entry name" value="N_methyl_site"/>
</dbReference>
<keyword evidence="1" id="KW-0812">Transmembrane</keyword>
<keyword evidence="1" id="KW-0472">Membrane</keyword>
<gene>
    <name evidence="2" type="ORF">A3B16_00700</name>
</gene>